<sequence length="396" mass="43178">MNAHSRSLLRKRGQHDSGKVSMVELFFDLVFVFAVTQLSHGLLAQQTPIGALHTLMLLMAVWWLWIFTSWVTNWLDPEKVPVRVMLFALMLGGLLMSSSIPDAFGEKGLLFACAFAAMQVGRNLFMLWALRGEGAAQSRNFLRILIWFLASAVFWLWGGFEQGALRTGLWLVAIAIEYVSPSVSFWVPGLGHSTTAEWDVDGSHMAERCGLFVIIALGESILVTGATFAGLPGTNIAAAAFLVSFLGSVAMWWMYFDTAAERASHRIAHSDDPGRIARLAYTYMHLLIIAGIIVCAVADEIVLVHPGHAETMGIAVILVGPALYLLGNALFKWTSNDRKLPPLSHLMGLSLLAVLAPFAFAHQLSALALGAATTSVMILVAAWESIALRRMSRTAP</sequence>
<dbReference type="RefSeq" id="WP_310090592.1">
    <property type="nucleotide sequence ID" value="NZ_JAVDTT010000001.1"/>
</dbReference>
<proteinExistence type="predicted"/>
<name>A0ABU1RPW5_9GAMM</name>
<feature type="transmembrane region" description="Helical" evidence="1">
    <location>
        <begin position="141"/>
        <end position="157"/>
    </location>
</feature>
<feature type="transmembrane region" description="Helical" evidence="1">
    <location>
        <begin position="49"/>
        <end position="68"/>
    </location>
</feature>
<dbReference type="InterPro" id="IPR010640">
    <property type="entry name" value="Low_temperature_requirement_A"/>
</dbReference>
<feature type="transmembrane region" description="Helical" evidence="1">
    <location>
        <begin position="21"/>
        <end position="43"/>
    </location>
</feature>
<dbReference type="Proteomes" id="UP001254759">
    <property type="component" value="Unassembled WGS sequence"/>
</dbReference>
<feature type="transmembrane region" description="Helical" evidence="1">
    <location>
        <begin position="80"/>
        <end position="97"/>
    </location>
</feature>
<feature type="transmembrane region" description="Helical" evidence="1">
    <location>
        <begin position="209"/>
        <end position="230"/>
    </location>
</feature>
<evidence type="ECO:0000256" key="1">
    <source>
        <dbReference type="SAM" id="Phobius"/>
    </source>
</evidence>
<dbReference type="PANTHER" id="PTHR36840">
    <property type="entry name" value="BLL5714 PROTEIN"/>
    <property type="match status" value="1"/>
</dbReference>
<keyword evidence="3" id="KW-1185">Reference proteome</keyword>
<keyword evidence="1" id="KW-0472">Membrane</keyword>
<comment type="caution">
    <text evidence="2">The sequence shown here is derived from an EMBL/GenBank/DDBJ whole genome shotgun (WGS) entry which is preliminary data.</text>
</comment>
<keyword evidence="1" id="KW-0812">Transmembrane</keyword>
<organism evidence="2 3">
    <name type="scientific">Pseudoxanthomonas sacheonensis</name>
    <dbReference type="NCBI Taxonomy" id="443615"/>
    <lineage>
        <taxon>Bacteria</taxon>
        <taxon>Pseudomonadati</taxon>
        <taxon>Pseudomonadota</taxon>
        <taxon>Gammaproteobacteria</taxon>
        <taxon>Lysobacterales</taxon>
        <taxon>Lysobacteraceae</taxon>
        <taxon>Pseudoxanthomonas</taxon>
    </lineage>
</organism>
<keyword evidence="1" id="KW-1133">Transmembrane helix</keyword>
<feature type="transmembrane region" description="Helical" evidence="1">
    <location>
        <begin position="169"/>
        <end position="188"/>
    </location>
</feature>
<reference evidence="2 3" key="1">
    <citation type="submission" date="2023-07" db="EMBL/GenBank/DDBJ databases">
        <title>Sorghum-associated microbial communities from plants grown in Nebraska, USA.</title>
        <authorList>
            <person name="Schachtman D."/>
        </authorList>
    </citation>
    <scope>NUCLEOTIDE SEQUENCE [LARGE SCALE GENOMIC DNA]</scope>
    <source>
        <strain evidence="2 3">BE107</strain>
    </source>
</reference>
<dbReference type="PANTHER" id="PTHR36840:SF1">
    <property type="entry name" value="BLL5714 PROTEIN"/>
    <property type="match status" value="1"/>
</dbReference>
<dbReference type="Pfam" id="PF06772">
    <property type="entry name" value="LtrA"/>
    <property type="match status" value="1"/>
</dbReference>
<feature type="transmembrane region" description="Helical" evidence="1">
    <location>
        <begin position="236"/>
        <end position="255"/>
    </location>
</feature>
<feature type="transmembrane region" description="Helical" evidence="1">
    <location>
        <begin position="343"/>
        <end position="360"/>
    </location>
</feature>
<protein>
    <submittedName>
        <fullName evidence="2">Low temperature requirement protein LtrA</fullName>
    </submittedName>
</protein>
<feature type="transmembrane region" description="Helical" evidence="1">
    <location>
        <begin position="276"/>
        <end position="299"/>
    </location>
</feature>
<feature type="transmembrane region" description="Helical" evidence="1">
    <location>
        <begin position="366"/>
        <end position="383"/>
    </location>
</feature>
<feature type="transmembrane region" description="Helical" evidence="1">
    <location>
        <begin position="109"/>
        <end position="129"/>
    </location>
</feature>
<feature type="transmembrane region" description="Helical" evidence="1">
    <location>
        <begin position="311"/>
        <end position="331"/>
    </location>
</feature>
<accession>A0ABU1RPW5</accession>
<evidence type="ECO:0000313" key="2">
    <source>
        <dbReference type="EMBL" id="MDR6840657.1"/>
    </source>
</evidence>
<gene>
    <name evidence="2" type="ORF">J2W94_000921</name>
</gene>
<evidence type="ECO:0000313" key="3">
    <source>
        <dbReference type="Proteomes" id="UP001254759"/>
    </source>
</evidence>
<dbReference type="EMBL" id="JAVDTT010000001">
    <property type="protein sequence ID" value="MDR6840657.1"/>
    <property type="molecule type" value="Genomic_DNA"/>
</dbReference>